<dbReference type="EMBL" id="PRCW01000134">
    <property type="protein sequence ID" value="PYD46393.1"/>
    <property type="molecule type" value="Genomic_DNA"/>
</dbReference>
<organism evidence="1 2">
    <name type="scientific">Novacetimonas pomaceti</name>
    <dbReference type="NCBI Taxonomy" id="2021998"/>
    <lineage>
        <taxon>Bacteria</taxon>
        <taxon>Pseudomonadati</taxon>
        <taxon>Pseudomonadota</taxon>
        <taxon>Alphaproteobacteria</taxon>
        <taxon>Acetobacterales</taxon>
        <taxon>Acetobacteraceae</taxon>
        <taxon>Novacetimonas</taxon>
    </lineage>
</organism>
<evidence type="ECO:0000313" key="1">
    <source>
        <dbReference type="EMBL" id="PYD46393.1"/>
    </source>
</evidence>
<evidence type="ECO:0000313" key="2">
    <source>
        <dbReference type="Proteomes" id="UP000248116"/>
    </source>
</evidence>
<proteinExistence type="predicted"/>
<name>A0ABX5P372_9PROT</name>
<accession>A0ABX5P372</accession>
<reference evidence="1 2" key="1">
    <citation type="submission" date="2018-02" db="EMBL/GenBank/DDBJ databases">
        <authorList>
            <person name="Skraban J."/>
            <person name="Trcek J."/>
        </authorList>
    </citation>
    <scope>NUCLEOTIDE SEQUENCE [LARGE SCALE GENOMIC DNA]</scope>
    <source>
        <strain evidence="1 2">AV446</strain>
    </source>
</reference>
<dbReference type="Proteomes" id="UP000248116">
    <property type="component" value="Unassembled WGS sequence"/>
</dbReference>
<comment type="caution">
    <text evidence="1">The sequence shown here is derived from an EMBL/GenBank/DDBJ whole genome shotgun (WGS) entry which is preliminary data.</text>
</comment>
<gene>
    <name evidence="1" type="ORF">C3920_15510</name>
</gene>
<protein>
    <submittedName>
        <fullName evidence="1">Uncharacterized protein</fullName>
    </submittedName>
</protein>
<sequence>MNAAIKTICGLVLDIGFTHSIQRSGMWAVFAFLRREGWHDICNPTQLNFMLRQGIQKIMAACICQHFKSKQAPPTLS</sequence>
<keyword evidence="2" id="KW-1185">Reference proteome</keyword>